<reference evidence="2" key="1">
    <citation type="submission" date="2021-09" db="EMBL/GenBank/DDBJ databases">
        <authorList>
            <consortium name="AG Swart"/>
            <person name="Singh M."/>
            <person name="Singh A."/>
            <person name="Seah K."/>
            <person name="Emmerich C."/>
        </authorList>
    </citation>
    <scope>NUCLEOTIDE SEQUENCE</scope>
    <source>
        <strain evidence="2">ATCC30299</strain>
    </source>
</reference>
<keyword evidence="3" id="KW-1185">Reference proteome</keyword>
<sequence length="680" mass="78825">MDLPKILENLNDYHQISTNKSIPFNFGEDLKNIIAESTYTRQAYSPDVTSNNMIKRLNNLLPKSTNKEPGLFNLLAKYSNASKIYANIPTTLVRFEAKMYMLQTKKEKYIQSQECSEEEFFREINDESEFPIFCYKTAGKNPVAVFSKENALEIWNSSFNSAVMQSYIQSKANPVAITRVLWRRGMKNKYYTISNRKKAGKKLHKSQSNSSHPTIRRPRPNKRSTAFLNSPMVISQSPEDELSPLPEGRNNKRKHLTVCPLKWFGQYGKKRQNSLTSYKNKDLDSCSPTTNRYSPHWQEESAEDYLVLTRNTESCYACKSSAVINEIEAMIGEIVDFLDSQVFQNNKLKGIVIDFIKDRNNTWFLLDSREYYTEAILQKLKTKKPTIKIDTSKNPLISPKIEVHKDNPKLRSESEKRTLKFTAEEQSPLLESPQSCPFKIRSRPRRSGSTSMTEKELLDRLNKINQKIKHPCGIRSPRSAFIIGKQDGINYYIKHFTSQKPSDLDNPLLNSTRPLSESRSFIATDQTQTPDNEFCIKKYFAEAVENFDQMKTNVKIARVKQQSIVRKYGGAEFWNKFIVALYQKILSCEILNRHFKDSKIESFEMIVVGMFKIIEGNLNLELRRRLRAAHYAKGITEVEFNCYCDIFEETITEFKIQEEDKQGVMSQIRLMKSLICQTIH</sequence>
<comment type="caution">
    <text evidence="2">The sequence shown here is derived from an EMBL/GenBank/DDBJ whole genome shotgun (WGS) entry which is preliminary data.</text>
</comment>
<dbReference type="InterPro" id="IPR012292">
    <property type="entry name" value="Globin/Proto"/>
</dbReference>
<feature type="region of interest" description="Disordered" evidence="1">
    <location>
        <begin position="197"/>
        <end position="230"/>
    </location>
</feature>
<dbReference type="GO" id="GO:0020037">
    <property type="term" value="F:heme binding"/>
    <property type="evidence" value="ECO:0007669"/>
    <property type="project" value="InterPro"/>
</dbReference>
<protein>
    <submittedName>
        <fullName evidence="2">Uncharacterized protein</fullName>
    </submittedName>
</protein>
<dbReference type="Gene3D" id="1.10.490.10">
    <property type="entry name" value="Globins"/>
    <property type="match status" value="1"/>
</dbReference>
<evidence type="ECO:0000256" key="1">
    <source>
        <dbReference type="SAM" id="MobiDB-lite"/>
    </source>
</evidence>
<evidence type="ECO:0000313" key="2">
    <source>
        <dbReference type="EMBL" id="CAG9323738.1"/>
    </source>
</evidence>
<accession>A0AAU9JBX4</accession>
<gene>
    <name evidence="2" type="ORF">BSTOLATCC_MIC34777</name>
</gene>
<feature type="region of interest" description="Disordered" evidence="1">
    <location>
        <begin position="421"/>
        <end position="455"/>
    </location>
</feature>
<dbReference type="GO" id="GO:0019825">
    <property type="term" value="F:oxygen binding"/>
    <property type="evidence" value="ECO:0007669"/>
    <property type="project" value="InterPro"/>
</dbReference>
<dbReference type="SUPFAM" id="SSF46458">
    <property type="entry name" value="Globin-like"/>
    <property type="match status" value="1"/>
</dbReference>
<dbReference type="EMBL" id="CAJZBQ010000035">
    <property type="protein sequence ID" value="CAG9323738.1"/>
    <property type="molecule type" value="Genomic_DNA"/>
</dbReference>
<organism evidence="2 3">
    <name type="scientific">Blepharisma stoltei</name>
    <dbReference type="NCBI Taxonomy" id="1481888"/>
    <lineage>
        <taxon>Eukaryota</taxon>
        <taxon>Sar</taxon>
        <taxon>Alveolata</taxon>
        <taxon>Ciliophora</taxon>
        <taxon>Postciliodesmatophora</taxon>
        <taxon>Heterotrichea</taxon>
        <taxon>Heterotrichida</taxon>
        <taxon>Blepharismidae</taxon>
        <taxon>Blepharisma</taxon>
    </lineage>
</organism>
<name>A0AAU9JBX4_9CILI</name>
<evidence type="ECO:0000313" key="3">
    <source>
        <dbReference type="Proteomes" id="UP001162131"/>
    </source>
</evidence>
<dbReference type="AlphaFoldDB" id="A0AAU9JBX4"/>
<proteinExistence type="predicted"/>
<dbReference type="InterPro" id="IPR009050">
    <property type="entry name" value="Globin-like_sf"/>
</dbReference>
<dbReference type="Proteomes" id="UP001162131">
    <property type="component" value="Unassembled WGS sequence"/>
</dbReference>